<sequence>LSLLSARRAPLAIFEAEFVPGLSSVRIRLACPPRLKCRSLRNLASPVLLADSRCTGLPVASKYKEKETQSELRLLLPFLLLPPATAASVSCPSEPLKPRRPPLPTGASEKVQPMRLVGLRCGSASGPVTGRLAAVYRLSLWLAAVYRLSLPTGCCLPPVTQLAAAYRCHPAGCCLRCHSGWLPAYRLSLQLAAAYRLIAADKLVLHGLHGIPVWIFSSQHRLFLCRRGRAAGAHSSIRRLHAEKLAQNQSGFRGFIAFYSTHGAVPVGSQGGKDLSNVSILGVAKIQPSNRESGGAATKESSVLLSGIKAFLRTQAIQQYSMVKTLSCLSCCLVAVALTTIAGAEDAGLQPVRARRHLRGLGGPLGGETQGQHPGDLGAQCARAHCPALRPLRLRARRQPADFHRPVAQPEPGRRPARGRLRMAMVSSGHALSGGHALSVGQAHQVRCDNSVGRLPSAEASVALCPAAAPAVVVQDIDYSGAGVSMTCALCSVTHAPSPASRRWALRPRGHRDARQQHGQAAVHLLLETLPPSGDTESDCYLKLRPEHSMRRPEPNLRRSSGLRARWRVNATSNDEGSLLCSLLR</sequence>
<accession>A0A1I8FP21</accession>
<feature type="region of interest" description="Disordered" evidence="1">
    <location>
        <begin position="87"/>
        <end position="108"/>
    </location>
</feature>
<organism evidence="2 3">
    <name type="scientific">Macrostomum lignano</name>
    <dbReference type="NCBI Taxonomy" id="282301"/>
    <lineage>
        <taxon>Eukaryota</taxon>
        <taxon>Metazoa</taxon>
        <taxon>Spiralia</taxon>
        <taxon>Lophotrochozoa</taxon>
        <taxon>Platyhelminthes</taxon>
        <taxon>Rhabditophora</taxon>
        <taxon>Macrostomorpha</taxon>
        <taxon>Macrostomida</taxon>
        <taxon>Macrostomidae</taxon>
        <taxon>Macrostomum</taxon>
    </lineage>
</organism>
<name>A0A1I8FP21_9PLAT</name>
<evidence type="ECO:0000313" key="3">
    <source>
        <dbReference type="WBParaSite" id="maker-unitig_41638-snap-gene-0.2-mRNA-1"/>
    </source>
</evidence>
<evidence type="ECO:0000256" key="1">
    <source>
        <dbReference type="SAM" id="MobiDB-lite"/>
    </source>
</evidence>
<dbReference type="WBParaSite" id="maker-unitig_41638-snap-gene-0.2-mRNA-1">
    <property type="protein sequence ID" value="maker-unitig_41638-snap-gene-0.2-mRNA-1"/>
    <property type="gene ID" value="maker-unitig_41638-snap-gene-0.2"/>
</dbReference>
<dbReference type="AlphaFoldDB" id="A0A1I8FP21"/>
<keyword evidence="2" id="KW-1185">Reference proteome</keyword>
<protein>
    <submittedName>
        <fullName evidence="3">Ig-like domain-containing protein</fullName>
    </submittedName>
</protein>
<proteinExistence type="predicted"/>
<dbReference type="Proteomes" id="UP000095280">
    <property type="component" value="Unplaced"/>
</dbReference>
<reference evidence="3" key="1">
    <citation type="submission" date="2016-11" db="UniProtKB">
        <authorList>
            <consortium name="WormBaseParasite"/>
        </authorList>
    </citation>
    <scope>IDENTIFICATION</scope>
</reference>
<evidence type="ECO:0000313" key="2">
    <source>
        <dbReference type="Proteomes" id="UP000095280"/>
    </source>
</evidence>